<evidence type="ECO:0000313" key="3">
    <source>
        <dbReference type="Proteomes" id="UP001054945"/>
    </source>
</evidence>
<feature type="non-terminal residue" evidence="2">
    <location>
        <position position="1"/>
    </location>
</feature>
<dbReference type="AlphaFoldDB" id="A0AAV4MA16"/>
<comment type="caution">
    <text evidence="2">The sequence shown here is derived from an EMBL/GenBank/DDBJ whole genome shotgun (WGS) entry which is preliminary data.</text>
</comment>
<accession>A0AAV4MA16</accession>
<sequence>LRIAVVSRSEAVKQNSKSYRRGHRRNPRWGIPEIDYPTLEILPVIHFPCEEYASPGYADVSSRCQIKDKYSKDIRNPDREIESPPEQQRIPWWFQAFCLIRKKESTKVSERKSIKIRYFPPKPQDDSTFNNSIIRQPQINTTHYGSAQEYVPQYTSEDNFERFSSTEYPSLKNNKEVEPTEIKLGSSAVHYKKEIYDDYEDLISAFDDLYQLGNETQKGEKTRDDNVTHIQQSKHPVNGNLFHKNRKPASNKNLYTTIYSESTTLKKSKIVEPKLSLIKLNRRYGERLNTQVTTTKKEKVILFQTTPALEDFKIPSRIGFKTKQFRVSQHEVTTTPLAPVYIHTEIFTDSPDKSDNKSTQNDSVTNPTDIETNKTLSEFDITSKFVNRISNLVSETKAHSDDSQQNLSSTHNLINKDVPYTVSVRVSSKYVLPSNRSSSTKSSQNSTDAMRTLQPWLINGSSSPKLDSFGPGEKINRNMSLWNALLNRNSTKINNSHGGFIVVKKVSGKFGLQRRAHLLFRKELHCLQRLRRSSEQWIPGEDVLHGREAAQLQMRYLPEALLQQGHSEETHRRTLPFLVIFANNAMDKGRLQLLLEEFRMRYLPSTTKTF</sequence>
<dbReference type="EMBL" id="BPLR01002037">
    <property type="protein sequence ID" value="GIX69292.1"/>
    <property type="molecule type" value="Genomic_DNA"/>
</dbReference>
<reference evidence="2 3" key="1">
    <citation type="submission" date="2021-06" db="EMBL/GenBank/DDBJ databases">
        <title>Caerostris extrusa draft genome.</title>
        <authorList>
            <person name="Kono N."/>
            <person name="Arakawa K."/>
        </authorList>
    </citation>
    <scope>NUCLEOTIDE SEQUENCE [LARGE SCALE GENOMIC DNA]</scope>
</reference>
<proteinExistence type="predicted"/>
<gene>
    <name evidence="2" type="primary">AVEN_109246_1</name>
    <name evidence="2" type="ORF">CEXT_115451</name>
</gene>
<keyword evidence="3" id="KW-1185">Reference proteome</keyword>
<organism evidence="2 3">
    <name type="scientific">Caerostris extrusa</name>
    <name type="common">Bark spider</name>
    <name type="synonym">Caerostris bankana</name>
    <dbReference type="NCBI Taxonomy" id="172846"/>
    <lineage>
        <taxon>Eukaryota</taxon>
        <taxon>Metazoa</taxon>
        <taxon>Ecdysozoa</taxon>
        <taxon>Arthropoda</taxon>
        <taxon>Chelicerata</taxon>
        <taxon>Arachnida</taxon>
        <taxon>Araneae</taxon>
        <taxon>Araneomorphae</taxon>
        <taxon>Entelegynae</taxon>
        <taxon>Araneoidea</taxon>
        <taxon>Araneidae</taxon>
        <taxon>Caerostris</taxon>
    </lineage>
</organism>
<feature type="region of interest" description="Disordered" evidence="1">
    <location>
        <begin position="348"/>
        <end position="371"/>
    </location>
</feature>
<name>A0AAV4MA16_CAEEX</name>
<dbReference type="Proteomes" id="UP001054945">
    <property type="component" value="Unassembled WGS sequence"/>
</dbReference>
<feature type="compositionally biased region" description="Polar residues" evidence="1">
    <location>
        <begin position="357"/>
        <end position="371"/>
    </location>
</feature>
<evidence type="ECO:0000313" key="2">
    <source>
        <dbReference type="EMBL" id="GIX69292.1"/>
    </source>
</evidence>
<protein>
    <submittedName>
        <fullName evidence="2">Chitin-binding type-2 domain-containing protein</fullName>
    </submittedName>
</protein>
<evidence type="ECO:0000256" key="1">
    <source>
        <dbReference type="SAM" id="MobiDB-lite"/>
    </source>
</evidence>